<gene>
    <name evidence="2" type="ORF">GTG28_15955</name>
</gene>
<dbReference type="PANTHER" id="PTHR43245">
    <property type="entry name" value="BIFUNCTIONAL POLYMYXIN RESISTANCE PROTEIN ARNA"/>
    <property type="match status" value="1"/>
</dbReference>
<dbReference type="InterPro" id="IPR001509">
    <property type="entry name" value="Epimerase_deHydtase"/>
</dbReference>
<dbReference type="SUPFAM" id="SSF51735">
    <property type="entry name" value="NAD(P)-binding Rossmann-fold domains"/>
    <property type="match status" value="1"/>
</dbReference>
<proteinExistence type="predicted"/>
<organism evidence="2 3">
    <name type="scientific">Vibrio tetraodonis subsp. pristinus</name>
    <dbReference type="NCBI Taxonomy" id="2695891"/>
    <lineage>
        <taxon>Bacteria</taxon>
        <taxon>Pseudomonadati</taxon>
        <taxon>Pseudomonadota</taxon>
        <taxon>Gammaproteobacteria</taxon>
        <taxon>Vibrionales</taxon>
        <taxon>Vibrionaceae</taxon>
        <taxon>Vibrio</taxon>
    </lineage>
</organism>
<feature type="domain" description="NAD-dependent epimerase/dehydratase" evidence="1">
    <location>
        <begin position="5"/>
        <end position="199"/>
    </location>
</feature>
<evidence type="ECO:0000259" key="1">
    <source>
        <dbReference type="Pfam" id="PF01370"/>
    </source>
</evidence>
<evidence type="ECO:0000313" key="3">
    <source>
        <dbReference type="Proteomes" id="UP000478571"/>
    </source>
</evidence>
<dbReference type="InterPro" id="IPR036291">
    <property type="entry name" value="NAD(P)-bd_dom_sf"/>
</dbReference>
<dbReference type="AlphaFoldDB" id="A0A6L8LZ07"/>
<evidence type="ECO:0000313" key="2">
    <source>
        <dbReference type="EMBL" id="MYM60723.1"/>
    </source>
</evidence>
<dbReference type="PANTHER" id="PTHR43245:SF56">
    <property type="entry name" value="BIFUNCTIONAL DTDP-4-DEHYDRORHAMNOSE 3,5-EPIMERASE_DTDP-4-DEHYDRORHAMNOSE REDUCTASE"/>
    <property type="match status" value="1"/>
</dbReference>
<dbReference type="Pfam" id="PF01370">
    <property type="entry name" value="Epimerase"/>
    <property type="match status" value="1"/>
</dbReference>
<reference evidence="2 3" key="1">
    <citation type="submission" date="2020-01" db="EMBL/GenBank/DDBJ databases">
        <title>Draft Genome Sequence of Vibrio sp. strain OCN044, Isolated from a Healthy Coral at Palmyra Atoll.</title>
        <authorList>
            <person name="Videau P."/>
            <person name="Loughran R."/>
            <person name="Esquivel A."/>
            <person name="Deadmond M."/>
            <person name="Paddock B.E."/>
            <person name="Saw J.H."/>
            <person name="Ushijima B."/>
        </authorList>
    </citation>
    <scope>NUCLEOTIDE SEQUENCE [LARGE SCALE GENOMIC DNA]</scope>
    <source>
        <strain evidence="2 3">OCN044</strain>
    </source>
</reference>
<protein>
    <submittedName>
        <fullName evidence="2">NAD-dependent epimerase/dehydratase family protein</fullName>
    </submittedName>
</protein>
<dbReference type="InterPro" id="IPR050177">
    <property type="entry name" value="Lipid_A_modif_metabolic_enz"/>
</dbReference>
<name>A0A6L8LZ07_9VIBR</name>
<comment type="caution">
    <text evidence="2">The sequence shown here is derived from an EMBL/GenBank/DDBJ whole genome shotgun (WGS) entry which is preliminary data.</text>
</comment>
<dbReference type="Gene3D" id="3.40.50.720">
    <property type="entry name" value="NAD(P)-binding Rossmann-like Domain"/>
    <property type="match status" value="1"/>
</dbReference>
<sequence length="273" mass="31028">MSKFTVFGGRGFIGSAFVKDLKTQGHDVFVPEREDLSIFEENLGTIIYSAGYGDCQKDPFNVLHANITLLSSLLEKARFNKLVYISSTRVYMNQYDSSESCDLKVSYHDDRRLFNLTKLVSEELCLKSNRDCLIIRPSNVYGLAKNSPLFLPSIVRSAITNGSINMYVTRDYSKDYVFVGDVVRYTLDLLNKNAQGLFNLASGINTSANEIADIIVDKTGCNVNWLVEEDIDFFHEIDITKVVNTLDYKPNNVIDDLKKMIEDFENFFKKHKG</sequence>
<dbReference type="CDD" id="cd08946">
    <property type="entry name" value="SDR_e"/>
    <property type="match status" value="1"/>
</dbReference>
<accession>A0A6L8LZ07</accession>
<dbReference type="EMBL" id="WWEU01000006">
    <property type="protein sequence ID" value="MYM60723.1"/>
    <property type="molecule type" value="Genomic_DNA"/>
</dbReference>
<dbReference type="Proteomes" id="UP000478571">
    <property type="component" value="Unassembled WGS sequence"/>
</dbReference>
<keyword evidence="3" id="KW-1185">Reference proteome</keyword>
<dbReference type="RefSeq" id="WP_160931603.1">
    <property type="nucleotide sequence ID" value="NZ_WWEU01000006.1"/>
</dbReference>